<sequence length="673" mass="75069">MHQNGTGENDWQLARVGIQLLLNNKITEAEQLFGERKDNVQMAAGYCFVTFMNALMTFEDEKLQESLQTLRDMEKRCAQDIGWIKTVCNKVFGSDPISDGNNADKLEEQIILADSQVCVALLTFLQQDLTSYVKGGWVLRKAWKVYQHTYNQILQLYKKTFGCDEVPGLIRGCELAFAWRESGKPFRKKPPPVHPTEIRTSISPSSAVEINTTSALANYATEAGSQFPSWQVITRNSSNPSLQSPSEWSVPSYNNSANATPSGSSTPNGRANGFRNPFGVLAAFAFQTENNSSSISPEVVSRLMSAVSFGYGIFQLCISLLPPSLLKLIHFLGFEGDRQVGISSLMFARQGQDMRAPLATLALLWYHTIVRPFFALDGSNVRAGVDAAQHLIDESQDDFGQSALFLFFKGRSNIDGALEAYQAAVVRSPQREIQLLCLHEVGWCHLIQLDWSKAYHCFLQLKIKSRWSKSFYTYLAAICTGASGNLKQASQLINAIPNLSIAAQQRGAQLEIFIMRRTNRFPAEGFDQAFCRLLAFELLFLWNALPSCSVPHINTILEDCQAQGIEPMEGLRHLVMGAVQCCLNQYEEARASFRTCIAKRSDSDEATESSIGDHHITAFALYELGILLCKDPQTREEGKTLLLQAQTNYKGYDFENRLNVRIHAALRNQGVPS</sequence>
<dbReference type="EMBL" id="OE180360">
    <property type="protein sequence ID" value="CAD7571148.1"/>
    <property type="molecule type" value="Genomic_DNA"/>
</dbReference>
<feature type="compositionally biased region" description="Polar residues" evidence="1">
    <location>
        <begin position="241"/>
        <end position="269"/>
    </location>
</feature>
<accession>A0A7R9P5P0</accession>
<dbReference type="PANTHER" id="PTHR31859">
    <property type="entry name" value="TETRATRICOPEPTIDE REPEAT PROTEIN 39 FAMILY MEMBER"/>
    <property type="match status" value="1"/>
</dbReference>
<dbReference type="SUPFAM" id="SSF48452">
    <property type="entry name" value="TPR-like"/>
    <property type="match status" value="1"/>
</dbReference>
<protein>
    <submittedName>
        <fullName evidence="2">(California timema) hypothetical protein</fullName>
    </submittedName>
</protein>
<gene>
    <name evidence="2" type="ORF">TCMB3V08_LOCUS3829</name>
</gene>
<evidence type="ECO:0000256" key="1">
    <source>
        <dbReference type="SAM" id="MobiDB-lite"/>
    </source>
</evidence>
<evidence type="ECO:0000313" key="2">
    <source>
        <dbReference type="EMBL" id="CAD7571148.1"/>
    </source>
</evidence>
<dbReference type="InterPro" id="IPR011990">
    <property type="entry name" value="TPR-like_helical_dom_sf"/>
</dbReference>
<dbReference type="Pfam" id="PF10300">
    <property type="entry name" value="Iml2-TPR_39"/>
    <property type="match status" value="1"/>
</dbReference>
<feature type="region of interest" description="Disordered" evidence="1">
    <location>
        <begin position="241"/>
        <end position="271"/>
    </location>
</feature>
<name>A0A7R9P5P0_TIMCA</name>
<dbReference type="AlphaFoldDB" id="A0A7R9P5P0"/>
<dbReference type="Gene3D" id="1.25.40.10">
    <property type="entry name" value="Tetratricopeptide repeat domain"/>
    <property type="match status" value="1"/>
</dbReference>
<reference evidence="2" key="1">
    <citation type="submission" date="2020-11" db="EMBL/GenBank/DDBJ databases">
        <authorList>
            <person name="Tran Van P."/>
        </authorList>
    </citation>
    <scope>NUCLEOTIDE SEQUENCE</scope>
</reference>
<dbReference type="GO" id="GO:0060271">
    <property type="term" value="P:cilium assembly"/>
    <property type="evidence" value="ECO:0007669"/>
    <property type="project" value="TreeGrafter"/>
</dbReference>
<dbReference type="PANTHER" id="PTHR31859:SF1">
    <property type="entry name" value="TETRATRICOPEPTIDE REPEAT PROTEIN 39C"/>
    <property type="match status" value="1"/>
</dbReference>
<organism evidence="2">
    <name type="scientific">Timema californicum</name>
    <name type="common">California timema</name>
    <name type="synonym">Walking stick</name>
    <dbReference type="NCBI Taxonomy" id="61474"/>
    <lineage>
        <taxon>Eukaryota</taxon>
        <taxon>Metazoa</taxon>
        <taxon>Ecdysozoa</taxon>
        <taxon>Arthropoda</taxon>
        <taxon>Hexapoda</taxon>
        <taxon>Insecta</taxon>
        <taxon>Pterygota</taxon>
        <taxon>Neoptera</taxon>
        <taxon>Polyneoptera</taxon>
        <taxon>Phasmatodea</taxon>
        <taxon>Timematodea</taxon>
        <taxon>Timematoidea</taxon>
        <taxon>Timematidae</taxon>
        <taxon>Timema</taxon>
    </lineage>
</organism>
<proteinExistence type="predicted"/>
<dbReference type="InterPro" id="IPR019412">
    <property type="entry name" value="IML2/TPR_39"/>
</dbReference>